<evidence type="ECO:0000313" key="1">
    <source>
        <dbReference type="EMBL" id="GLJ69738.1"/>
    </source>
</evidence>
<comment type="caution">
    <text evidence="1">The sequence shown here is derived from an EMBL/GenBank/DDBJ whole genome shotgun (WGS) entry which is preliminary data.</text>
</comment>
<gene>
    <name evidence="1" type="ORF">GCM10017579_37740</name>
</gene>
<dbReference type="Proteomes" id="UP001142292">
    <property type="component" value="Unassembled WGS sequence"/>
</dbReference>
<reference evidence="1" key="2">
    <citation type="submission" date="2023-01" db="EMBL/GenBank/DDBJ databases">
        <authorList>
            <person name="Sun Q."/>
            <person name="Evtushenko L."/>
        </authorList>
    </citation>
    <scope>NUCLEOTIDE SEQUENCE</scope>
    <source>
        <strain evidence="1">VKM Ac-1246</strain>
    </source>
</reference>
<name>A0ABQ5T1D7_9ACTN</name>
<dbReference type="RefSeq" id="WP_229788113.1">
    <property type="nucleotide sequence ID" value="NZ_BMRK01000032.1"/>
</dbReference>
<keyword evidence="2" id="KW-1185">Reference proteome</keyword>
<dbReference type="EMBL" id="BSEL01000007">
    <property type="protein sequence ID" value="GLJ69738.1"/>
    <property type="molecule type" value="Genomic_DNA"/>
</dbReference>
<accession>A0ABQ5T1D7</accession>
<evidence type="ECO:0000313" key="2">
    <source>
        <dbReference type="Proteomes" id="UP001142292"/>
    </source>
</evidence>
<reference evidence="1" key="1">
    <citation type="journal article" date="2014" name="Int. J. Syst. Evol. Microbiol.">
        <title>Complete genome of a new Firmicutes species belonging to the dominant human colonic microbiota ('Ruminococcus bicirculans') reveals two chromosomes and a selective capacity to utilize plant glucans.</title>
        <authorList>
            <consortium name="NISC Comparative Sequencing Program"/>
            <person name="Wegmann U."/>
            <person name="Louis P."/>
            <person name="Goesmann A."/>
            <person name="Henrissat B."/>
            <person name="Duncan S.H."/>
            <person name="Flint H.J."/>
        </authorList>
    </citation>
    <scope>NUCLEOTIDE SEQUENCE</scope>
    <source>
        <strain evidence="1">VKM Ac-1246</strain>
    </source>
</reference>
<evidence type="ECO:0008006" key="3">
    <source>
        <dbReference type="Google" id="ProtNLM"/>
    </source>
</evidence>
<organism evidence="1 2">
    <name type="scientific">Nocardioides luteus</name>
    <dbReference type="NCBI Taxonomy" id="1844"/>
    <lineage>
        <taxon>Bacteria</taxon>
        <taxon>Bacillati</taxon>
        <taxon>Actinomycetota</taxon>
        <taxon>Actinomycetes</taxon>
        <taxon>Propionibacteriales</taxon>
        <taxon>Nocardioidaceae</taxon>
        <taxon>Nocardioides</taxon>
    </lineage>
</organism>
<sequence>MLDAARAQLNQSDPHANRRAAWLARAAAEDAIGVLLAAKQLDPGRRANGRTLLSCLEALYRDDAPAVANHAQYAWSRLSEACHQHAYEMSPTHAEIAHLIDLVARLNQHASSQSRAKDDHK</sequence>
<proteinExistence type="predicted"/>
<protein>
    <recommendedName>
        <fullName evidence="3">SAV-6107-like HEPN domain-containing protein</fullName>
    </recommendedName>
</protein>